<protein>
    <submittedName>
        <fullName evidence="1">Uncharacterized protein</fullName>
    </submittedName>
</protein>
<proteinExistence type="predicted"/>
<keyword evidence="2" id="KW-1185">Reference proteome</keyword>
<sequence length="153" mass="18118">MDPCDWNKKRRSPFQEALQFYIDRFGQDRIIFIICLFSKEYSAMIEACDEVLTKLENNWLLLAETEEEVDQWRDEMFRRNRASKKDLSDRCIIGMQWADVNSTIVSVTKRIEEHRCILPCSTGALVEIREKKLKDWCDLNILTAGDFHFVSDE</sequence>
<comment type="caution">
    <text evidence="1">The sequence shown here is derived from an EMBL/GenBank/DDBJ whole genome shotgun (WGS) entry which is preliminary data.</text>
</comment>
<dbReference type="EMBL" id="CAXITT010000455">
    <property type="protein sequence ID" value="CAL1541866.1"/>
    <property type="molecule type" value="Genomic_DNA"/>
</dbReference>
<accession>A0AAV2I6P8</accession>
<dbReference type="PANTHER" id="PTHR16155">
    <property type="entry name" value="DED DOMAIN-CONTAINING PROTEIN"/>
    <property type="match status" value="1"/>
</dbReference>
<dbReference type="GO" id="GO:0005737">
    <property type="term" value="C:cytoplasm"/>
    <property type="evidence" value="ECO:0007669"/>
    <property type="project" value="TreeGrafter"/>
</dbReference>
<evidence type="ECO:0000313" key="1">
    <source>
        <dbReference type="EMBL" id="CAL1541866.1"/>
    </source>
</evidence>
<feature type="non-terminal residue" evidence="1">
    <location>
        <position position="153"/>
    </location>
</feature>
<dbReference type="AlphaFoldDB" id="A0AAV2I6P8"/>
<dbReference type="PANTHER" id="PTHR16155:SF19">
    <property type="entry name" value="DED DOMAIN-CONTAINING PROTEIN"/>
    <property type="match status" value="1"/>
</dbReference>
<evidence type="ECO:0000313" key="2">
    <source>
        <dbReference type="Proteomes" id="UP001497497"/>
    </source>
</evidence>
<reference evidence="1 2" key="1">
    <citation type="submission" date="2024-04" db="EMBL/GenBank/DDBJ databases">
        <authorList>
            <consortium name="Genoscope - CEA"/>
            <person name="William W."/>
        </authorList>
    </citation>
    <scope>NUCLEOTIDE SEQUENCE [LARGE SCALE GENOMIC DNA]</scope>
</reference>
<dbReference type="Proteomes" id="UP001497497">
    <property type="component" value="Unassembled WGS sequence"/>
</dbReference>
<gene>
    <name evidence="1" type="ORF">GSLYS_00015472001</name>
</gene>
<organism evidence="1 2">
    <name type="scientific">Lymnaea stagnalis</name>
    <name type="common">Great pond snail</name>
    <name type="synonym">Helix stagnalis</name>
    <dbReference type="NCBI Taxonomy" id="6523"/>
    <lineage>
        <taxon>Eukaryota</taxon>
        <taxon>Metazoa</taxon>
        <taxon>Spiralia</taxon>
        <taxon>Lophotrochozoa</taxon>
        <taxon>Mollusca</taxon>
        <taxon>Gastropoda</taxon>
        <taxon>Heterobranchia</taxon>
        <taxon>Euthyneura</taxon>
        <taxon>Panpulmonata</taxon>
        <taxon>Hygrophila</taxon>
        <taxon>Lymnaeoidea</taxon>
        <taxon>Lymnaeidae</taxon>
        <taxon>Lymnaea</taxon>
    </lineage>
</organism>
<name>A0AAV2I6P8_LYMST</name>